<keyword evidence="9" id="KW-0808">Transferase</keyword>
<dbReference type="Pfam" id="PF01757">
    <property type="entry name" value="Acyl_transf_3"/>
    <property type="match status" value="1"/>
</dbReference>
<keyword evidence="3" id="KW-1003">Cell membrane</keyword>
<feature type="transmembrane region" description="Helical" evidence="7">
    <location>
        <begin position="81"/>
        <end position="101"/>
    </location>
</feature>
<feature type="transmembrane region" description="Helical" evidence="7">
    <location>
        <begin position="296"/>
        <end position="315"/>
    </location>
</feature>
<feature type="transmembrane region" description="Helical" evidence="7">
    <location>
        <begin position="148"/>
        <end position="168"/>
    </location>
</feature>
<evidence type="ECO:0000256" key="4">
    <source>
        <dbReference type="ARBA" id="ARBA00022692"/>
    </source>
</evidence>
<evidence type="ECO:0000256" key="6">
    <source>
        <dbReference type="ARBA" id="ARBA00023136"/>
    </source>
</evidence>
<feature type="transmembrane region" description="Helical" evidence="7">
    <location>
        <begin position="21"/>
        <end position="39"/>
    </location>
</feature>
<keyword evidence="5 7" id="KW-1133">Transmembrane helix</keyword>
<keyword evidence="10" id="KW-1185">Reference proteome</keyword>
<feature type="transmembrane region" description="Helical" evidence="7">
    <location>
        <begin position="335"/>
        <end position="357"/>
    </location>
</feature>
<evidence type="ECO:0000256" key="1">
    <source>
        <dbReference type="ARBA" id="ARBA00004651"/>
    </source>
</evidence>
<keyword evidence="6 7" id="KW-0472">Membrane</keyword>
<dbReference type="GO" id="GO:0005886">
    <property type="term" value="C:plasma membrane"/>
    <property type="evidence" value="ECO:0007669"/>
    <property type="project" value="UniProtKB-SubCell"/>
</dbReference>
<feature type="transmembrane region" description="Helical" evidence="7">
    <location>
        <begin position="211"/>
        <end position="231"/>
    </location>
</feature>
<sequence>MNQQSINKKRRIETFDLLKGIAIFMVVMGHALTMCVRGIDSAFLFKLIGQVHMPIFFFVSGYFTYKAMFKAPSIKKRFMQLIVPFLVITPLWVLYFPHSGLQSPLSHDLAGLYRSYWKDGYWFTLCLFEMSLLYYALSYALSRLKRGWMHAVLLVAVYGALIALSMAFSSEENNVDYAGVGLLTRFFPVYVMGVYAHRMKAAFDRARHNDWCVAAAIVVFALTFYCTVYPWDMPWWIQGSGSAVDSANAMLSQELSLATTPLMHLALIVIALAMVEPWGRHEYHTQGHTPGVAARYFDFLGHESLGIYLLHYFFLFPLTALQEPLKAMGLGMTPLVVLSAAVAFCVIAVTLLAIYAVKRSRILAMLLTGQPLGS</sequence>
<comment type="caution">
    <text evidence="9">The sequence shown here is derived from an EMBL/GenBank/DDBJ whole genome shotgun (WGS) entry which is preliminary data.</text>
</comment>
<evidence type="ECO:0000256" key="2">
    <source>
        <dbReference type="ARBA" id="ARBA00007400"/>
    </source>
</evidence>
<feature type="transmembrane region" description="Helical" evidence="7">
    <location>
        <begin position="255"/>
        <end position="275"/>
    </location>
</feature>
<dbReference type="Proteomes" id="UP000483362">
    <property type="component" value="Unassembled WGS sequence"/>
</dbReference>
<feature type="transmembrane region" description="Helical" evidence="7">
    <location>
        <begin position="51"/>
        <end position="69"/>
    </location>
</feature>
<dbReference type="EMBL" id="VULT01000010">
    <property type="protein sequence ID" value="MSS17615.1"/>
    <property type="molecule type" value="Genomic_DNA"/>
</dbReference>
<proteinExistence type="inferred from homology"/>
<evidence type="ECO:0000256" key="3">
    <source>
        <dbReference type="ARBA" id="ARBA00022475"/>
    </source>
</evidence>
<dbReference type="RefSeq" id="WP_154328548.1">
    <property type="nucleotide sequence ID" value="NZ_CP045696.1"/>
</dbReference>
<accession>A0A6L5XDE7</accession>
<dbReference type="InterPro" id="IPR002656">
    <property type="entry name" value="Acyl_transf_3_dom"/>
</dbReference>
<evidence type="ECO:0000313" key="10">
    <source>
        <dbReference type="Proteomes" id="UP000483362"/>
    </source>
</evidence>
<comment type="similarity">
    <text evidence="2">Belongs to the acyltransferase 3 family.</text>
</comment>
<evidence type="ECO:0000313" key="9">
    <source>
        <dbReference type="EMBL" id="MSS17615.1"/>
    </source>
</evidence>
<protein>
    <submittedName>
        <fullName evidence="9">Acyltransferase</fullName>
    </submittedName>
</protein>
<feature type="transmembrane region" description="Helical" evidence="7">
    <location>
        <begin position="121"/>
        <end position="141"/>
    </location>
</feature>
<reference evidence="9 10" key="1">
    <citation type="submission" date="2019-08" db="EMBL/GenBank/DDBJ databases">
        <title>In-depth cultivation of the pig gut microbiome towards novel bacterial diversity and tailored functional studies.</title>
        <authorList>
            <person name="Wylensek D."/>
            <person name="Hitch T.C.A."/>
            <person name="Clavel T."/>
        </authorList>
    </citation>
    <scope>NUCLEOTIDE SEQUENCE [LARGE SCALE GENOMIC DNA]</scope>
    <source>
        <strain evidence="9 10">Oil-RF-744-WCA-WT-10</strain>
    </source>
</reference>
<organism evidence="9 10">
    <name type="scientific">Sodaliphilus pleomorphus</name>
    <dbReference type="NCBI Taxonomy" id="2606626"/>
    <lineage>
        <taxon>Bacteria</taxon>
        <taxon>Pseudomonadati</taxon>
        <taxon>Bacteroidota</taxon>
        <taxon>Bacteroidia</taxon>
        <taxon>Bacteroidales</taxon>
        <taxon>Muribaculaceae</taxon>
        <taxon>Sodaliphilus</taxon>
    </lineage>
</organism>
<gene>
    <name evidence="9" type="ORF">FYJ29_07580</name>
</gene>
<dbReference type="PANTHER" id="PTHR40074:SF2">
    <property type="entry name" value="O-ACETYLTRANSFERASE WECH"/>
    <property type="match status" value="1"/>
</dbReference>
<dbReference type="PANTHER" id="PTHR40074">
    <property type="entry name" value="O-ACETYLTRANSFERASE WECH"/>
    <property type="match status" value="1"/>
</dbReference>
<comment type="subcellular location">
    <subcellularLocation>
        <location evidence="1">Cell membrane</location>
        <topology evidence="1">Multi-pass membrane protein</topology>
    </subcellularLocation>
</comment>
<evidence type="ECO:0000256" key="5">
    <source>
        <dbReference type="ARBA" id="ARBA00022989"/>
    </source>
</evidence>
<dbReference type="GO" id="GO:0016413">
    <property type="term" value="F:O-acetyltransferase activity"/>
    <property type="evidence" value="ECO:0007669"/>
    <property type="project" value="TreeGrafter"/>
</dbReference>
<dbReference type="GO" id="GO:0009246">
    <property type="term" value="P:enterobacterial common antigen biosynthetic process"/>
    <property type="evidence" value="ECO:0007669"/>
    <property type="project" value="TreeGrafter"/>
</dbReference>
<dbReference type="AlphaFoldDB" id="A0A6L5XDE7"/>
<feature type="domain" description="Acyltransferase 3" evidence="8">
    <location>
        <begin position="15"/>
        <end position="351"/>
    </location>
</feature>
<evidence type="ECO:0000259" key="8">
    <source>
        <dbReference type="Pfam" id="PF01757"/>
    </source>
</evidence>
<feature type="transmembrane region" description="Helical" evidence="7">
    <location>
        <begin position="180"/>
        <end position="199"/>
    </location>
</feature>
<name>A0A6L5XDE7_9BACT</name>
<keyword evidence="9" id="KW-0012">Acyltransferase</keyword>
<evidence type="ECO:0000256" key="7">
    <source>
        <dbReference type="SAM" id="Phobius"/>
    </source>
</evidence>
<keyword evidence="4 7" id="KW-0812">Transmembrane</keyword>